<dbReference type="Proteomes" id="UP001152797">
    <property type="component" value="Unassembled WGS sequence"/>
</dbReference>
<gene>
    <name evidence="3" type="ORF">C1SCF055_LOCUS40484</name>
</gene>
<dbReference type="EMBL" id="CAMXCT010006543">
    <property type="protein sequence ID" value="CAI4015667.1"/>
    <property type="molecule type" value="Genomic_DNA"/>
</dbReference>
<evidence type="ECO:0000313" key="4">
    <source>
        <dbReference type="EMBL" id="CAL4802979.1"/>
    </source>
</evidence>
<dbReference type="GO" id="GO:0008168">
    <property type="term" value="F:methyltransferase activity"/>
    <property type="evidence" value="ECO:0007669"/>
    <property type="project" value="UniProtKB-KW"/>
</dbReference>
<proteinExistence type="predicted"/>
<name>A0A9P1DS29_9DINO</name>
<dbReference type="Gene3D" id="3.40.50.150">
    <property type="entry name" value="Vaccinia Virus protein VP39"/>
    <property type="match status" value="1"/>
</dbReference>
<dbReference type="EMBL" id="CAMXCT030006543">
    <property type="protein sequence ID" value="CAL4802979.1"/>
    <property type="molecule type" value="Genomic_DNA"/>
</dbReference>
<sequence>ADCWEHVPSKCSVPGKTGGQSNMDVFLSQMAAHGYECQPVLTDSSEFGLPASRRRLYVFLVRVEANPLLSFQDRSVDSIFSAFGGLLSGCVRQGPCASEVLLADDDPAVLADLTHRMQRREELSQYEKPSSTEWADHHMKMAESLRVRWDQGAQPNVSNNSWYKTLTDREQDALPLLQVQSPGSLMRDLSQSINRANAFTWKAEAGKHIAPTMLPKMNLWLDFQRLLFLERLDTFQAQAEAAGLVAQAAQQSNTKPLVKRAKHPHQVNERIDFRKQDLLLTWRPTETVMQDLAGNTMSLPVVMTMLQCAFVAVNWQSAGEVRRAADAPATTQQD</sequence>
<dbReference type="Pfam" id="PF00145">
    <property type="entry name" value="DNA_methylase"/>
    <property type="match status" value="1"/>
</dbReference>
<keyword evidence="5" id="KW-1185">Reference proteome</keyword>
<dbReference type="AlphaFoldDB" id="A0A9P1DS29"/>
<dbReference type="OrthoDB" id="441015at2759"/>
<dbReference type="GO" id="GO:0032259">
    <property type="term" value="P:methylation"/>
    <property type="evidence" value="ECO:0007669"/>
    <property type="project" value="UniProtKB-KW"/>
</dbReference>
<dbReference type="EMBL" id="CAMXCT020006543">
    <property type="protein sequence ID" value="CAL1169042.1"/>
    <property type="molecule type" value="Genomic_DNA"/>
</dbReference>
<reference evidence="4 5" key="2">
    <citation type="submission" date="2024-05" db="EMBL/GenBank/DDBJ databases">
        <authorList>
            <person name="Chen Y."/>
            <person name="Shah S."/>
            <person name="Dougan E. K."/>
            <person name="Thang M."/>
            <person name="Chan C."/>
        </authorList>
    </citation>
    <scope>NUCLEOTIDE SEQUENCE [LARGE SCALE GENOMIC DNA]</scope>
</reference>
<protein>
    <submittedName>
        <fullName evidence="4">FACT complex subunit SSRP1</fullName>
    </submittedName>
</protein>
<dbReference type="InterPro" id="IPR029063">
    <property type="entry name" value="SAM-dependent_MTases_sf"/>
</dbReference>
<reference evidence="3" key="1">
    <citation type="submission" date="2022-10" db="EMBL/GenBank/DDBJ databases">
        <authorList>
            <person name="Chen Y."/>
            <person name="Dougan E. K."/>
            <person name="Chan C."/>
            <person name="Rhodes N."/>
            <person name="Thang M."/>
        </authorList>
    </citation>
    <scope>NUCLEOTIDE SEQUENCE</scope>
</reference>
<keyword evidence="2" id="KW-0808">Transferase</keyword>
<feature type="non-terminal residue" evidence="3">
    <location>
        <position position="1"/>
    </location>
</feature>
<accession>A0A9P1DS29</accession>
<dbReference type="InterPro" id="IPR001525">
    <property type="entry name" value="C5_MeTfrase"/>
</dbReference>
<comment type="caution">
    <text evidence="3">The sequence shown here is derived from an EMBL/GenBank/DDBJ whole genome shotgun (WGS) entry which is preliminary data.</text>
</comment>
<evidence type="ECO:0000256" key="2">
    <source>
        <dbReference type="ARBA" id="ARBA00022679"/>
    </source>
</evidence>
<dbReference type="SUPFAM" id="SSF53335">
    <property type="entry name" value="S-adenosyl-L-methionine-dependent methyltransferases"/>
    <property type="match status" value="1"/>
</dbReference>
<evidence type="ECO:0000256" key="1">
    <source>
        <dbReference type="ARBA" id="ARBA00022603"/>
    </source>
</evidence>
<keyword evidence="1" id="KW-0489">Methyltransferase</keyword>
<organism evidence="3">
    <name type="scientific">Cladocopium goreaui</name>
    <dbReference type="NCBI Taxonomy" id="2562237"/>
    <lineage>
        <taxon>Eukaryota</taxon>
        <taxon>Sar</taxon>
        <taxon>Alveolata</taxon>
        <taxon>Dinophyceae</taxon>
        <taxon>Suessiales</taxon>
        <taxon>Symbiodiniaceae</taxon>
        <taxon>Cladocopium</taxon>
    </lineage>
</organism>
<evidence type="ECO:0000313" key="3">
    <source>
        <dbReference type="EMBL" id="CAI4015667.1"/>
    </source>
</evidence>
<evidence type="ECO:0000313" key="5">
    <source>
        <dbReference type="Proteomes" id="UP001152797"/>
    </source>
</evidence>